<dbReference type="Proteomes" id="UP001184150">
    <property type="component" value="Unassembled WGS sequence"/>
</dbReference>
<reference evidence="1 2" key="1">
    <citation type="submission" date="2023-07" db="EMBL/GenBank/DDBJ databases">
        <title>Sorghum-associated microbial communities from plants grown in Nebraska, USA.</title>
        <authorList>
            <person name="Schachtman D."/>
        </authorList>
    </citation>
    <scope>NUCLEOTIDE SEQUENCE [LARGE SCALE GENOMIC DNA]</scope>
    <source>
        <strain evidence="1 2">DS1027</strain>
    </source>
</reference>
<comment type="caution">
    <text evidence="1">The sequence shown here is derived from an EMBL/GenBank/DDBJ whole genome shotgun (WGS) entry which is preliminary data.</text>
</comment>
<sequence length="108" mass="12036">MPNYADLDPTIAKWVKATASTLFTEWAGKPSRYFHISGEQPFECFQIVVFPPAKNDITVQAASIDTNNGAEMMEIWNGSVASLDDLLAVAVSTVEKWKVRHCEQSERS</sequence>
<dbReference type="RefSeq" id="WP_309805563.1">
    <property type="nucleotide sequence ID" value="NZ_JAVDRD010000006.1"/>
</dbReference>
<proteinExistence type="predicted"/>
<evidence type="ECO:0000313" key="2">
    <source>
        <dbReference type="Proteomes" id="UP001184150"/>
    </source>
</evidence>
<evidence type="ECO:0008006" key="3">
    <source>
        <dbReference type="Google" id="ProtNLM"/>
    </source>
</evidence>
<gene>
    <name evidence="1" type="ORF">J2792_002648</name>
</gene>
<organism evidence="1 2">
    <name type="scientific">Novosphingobium capsulatum</name>
    <dbReference type="NCBI Taxonomy" id="13688"/>
    <lineage>
        <taxon>Bacteria</taxon>
        <taxon>Pseudomonadati</taxon>
        <taxon>Pseudomonadota</taxon>
        <taxon>Alphaproteobacteria</taxon>
        <taxon>Sphingomonadales</taxon>
        <taxon>Sphingomonadaceae</taxon>
        <taxon>Novosphingobium</taxon>
    </lineage>
</organism>
<dbReference type="EMBL" id="JAVDRD010000006">
    <property type="protein sequence ID" value="MDR6511772.1"/>
    <property type="molecule type" value="Genomic_DNA"/>
</dbReference>
<evidence type="ECO:0000313" key="1">
    <source>
        <dbReference type="EMBL" id="MDR6511772.1"/>
    </source>
</evidence>
<keyword evidence="2" id="KW-1185">Reference proteome</keyword>
<name>A0ABU1MP10_9SPHN</name>
<protein>
    <recommendedName>
        <fullName evidence="3">DUF1801 domain-containing protein</fullName>
    </recommendedName>
</protein>
<accession>A0ABU1MP10</accession>